<dbReference type="AlphaFoldDB" id="A0A9W8CVK6"/>
<comment type="caution">
    <text evidence="1">The sequence shown here is derived from an EMBL/GenBank/DDBJ whole genome shotgun (WGS) entry which is preliminary data.</text>
</comment>
<protein>
    <submittedName>
        <fullName evidence="1">Uncharacterized protein</fullName>
    </submittedName>
</protein>
<gene>
    <name evidence="1" type="ORF">LPJ61_004199</name>
</gene>
<keyword evidence="2" id="KW-1185">Reference proteome</keyword>
<organism evidence="1 2">
    <name type="scientific">Coemansia biformis</name>
    <dbReference type="NCBI Taxonomy" id="1286918"/>
    <lineage>
        <taxon>Eukaryota</taxon>
        <taxon>Fungi</taxon>
        <taxon>Fungi incertae sedis</taxon>
        <taxon>Zoopagomycota</taxon>
        <taxon>Kickxellomycotina</taxon>
        <taxon>Kickxellomycetes</taxon>
        <taxon>Kickxellales</taxon>
        <taxon>Kickxellaceae</taxon>
        <taxon>Coemansia</taxon>
    </lineage>
</organism>
<accession>A0A9W8CVK6</accession>
<reference evidence="1" key="1">
    <citation type="submission" date="2022-07" db="EMBL/GenBank/DDBJ databases">
        <title>Phylogenomic reconstructions and comparative analyses of Kickxellomycotina fungi.</title>
        <authorList>
            <person name="Reynolds N.K."/>
            <person name="Stajich J.E."/>
            <person name="Barry K."/>
            <person name="Grigoriev I.V."/>
            <person name="Crous P."/>
            <person name="Smith M.E."/>
        </authorList>
    </citation>
    <scope>NUCLEOTIDE SEQUENCE</scope>
    <source>
        <strain evidence="1">BCRC 34381</strain>
    </source>
</reference>
<dbReference type="EMBL" id="JANBOI010000889">
    <property type="protein sequence ID" value="KAJ1728134.1"/>
    <property type="molecule type" value="Genomic_DNA"/>
</dbReference>
<evidence type="ECO:0000313" key="2">
    <source>
        <dbReference type="Proteomes" id="UP001143981"/>
    </source>
</evidence>
<sequence>MVLKLLTGRAKAVASTLSPAMPEDIFTAMRDQFPTTEHEHCILQAINTSTMWAGIEVAHRPVHLHRIFDMLPTAMGLYANMFAQVLFSLNVSIFSMMAVNPAQVMAATFGKVCNEFTLCFQIVSPTKSHQQGHQQP</sequence>
<dbReference type="Proteomes" id="UP001143981">
    <property type="component" value="Unassembled WGS sequence"/>
</dbReference>
<name>A0A9W8CVK6_9FUNG</name>
<feature type="non-terminal residue" evidence="1">
    <location>
        <position position="136"/>
    </location>
</feature>
<proteinExistence type="predicted"/>
<evidence type="ECO:0000313" key="1">
    <source>
        <dbReference type="EMBL" id="KAJ1728134.1"/>
    </source>
</evidence>
<dbReference type="OrthoDB" id="5588933at2759"/>